<proteinExistence type="predicted"/>
<organism evidence="2">
    <name type="scientific">Arion vulgaris</name>
    <dbReference type="NCBI Taxonomy" id="1028688"/>
    <lineage>
        <taxon>Eukaryota</taxon>
        <taxon>Metazoa</taxon>
        <taxon>Spiralia</taxon>
        <taxon>Lophotrochozoa</taxon>
        <taxon>Mollusca</taxon>
        <taxon>Gastropoda</taxon>
        <taxon>Heterobranchia</taxon>
        <taxon>Euthyneura</taxon>
        <taxon>Panpulmonata</taxon>
        <taxon>Eupulmonata</taxon>
        <taxon>Stylommatophora</taxon>
        <taxon>Helicina</taxon>
        <taxon>Arionoidea</taxon>
        <taxon>Arionidae</taxon>
        <taxon>Arion</taxon>
    </lineage>
</organism>
<protein>
    <recommendedName>
        <fullName evidence="1">Integrator complex subunit 9-like C-terminal domain-containing protein</fullName>
    </recommendedName>
</protein>
<feature type="non-terminal residue" evidence="2">
    <location>
        <position position="1"/>
    </location>
</feature>
<reference evidence="2" key="1">
    <citation type="submission" date="2014-12" db="EMBL/GenBank/DDBJ databases">
        <title>Insight into the proteome of Arion vulgaris.</title>
        <authorList>
            <person name="Aradska J."/>
            <person name="Bulat T."/>
            <person name="Smidak R."/>
            <person name="Sarate P."/>
            <person name="Gangsoo J."/>
            <person name="Sialana F."/>
            <person name="Bilban M."/>
            <person name="Lubec G."/>
        </authorList>
    </citation>
    <scope>NUCLEOTIDE SEQUENCE</scope>
    <source>
        <tissue evidence="2">Skin</tissue>
    </source>
</reference>
<dbReference type="Pfam" id="PF21382">
    <property type="entry name" value="IntS9_C"/>
    <property type="match status" value="1"/>
</dbReference>
<dbReference type="InterPro" id="IPR048660">
    <property type="entry name" value="IntS9-like_C"/>
</dbReference>
<evidence type="ECO:0000259" key="1">
    <source>
        <dbReference type="Pfam" id="PF21382"/>
    </source>
</evidence>
<evidence type="ECO:0000313" key="2">
    <source>
        <dbReference type="EMBL" id="CEK84998.1"/>
    </source>
</evidence>
<dbReference type="EMBL" id="HACG01038133">
    <property type="protein sequence ID" value="CEK84998.1"/>
    <property type="molecule type" value="Transcribed_RNA"/>
</dbReference>
<feature type="domain" description="Integrator complex subunit 9-like C-terminal" evidence="1">
    <location>
        <begin position="1"/>
        <end position="56"/>
    </location>
</feature>
<name>A0A0B7AW02_9EUPU</name>
<sequence length="58" mass="6581">QHGFSSIKVEESDAGSIIHLVKEDSLIQVDQMSTHIICDSEDVRLKLRDVMLKCLKQL</sequence>
<gene>
    <name evidence="2" type="primary">ORF145652</name>
</gene>
<accession>A0A0B7AW02</accession>
<dbReference type="AlphaFoldDB" id="A0A0B7AW02"/>